<evidence type="ECO:0000256" key="2">
    <source>
        <dbReference type="ARBA" id="ARBA00022722"/>
    </source>
</evidence>
<gene>
    <name evidence="9" type="ORF">E6W36_05090</name>
</gene>
<sequence length="171" mass="18203">MVIDVDGGDDARKTNQAAAAEIARLLRLYQVGGSVLIDFRAMTGRADRQAVTDVLLDAVRDDPRPCEHTAVNGYGLMQLVRARPRPSALDVRCGVGRHGADTATLALELLAQAQRSIGAGVRTITAPPAIAHWLQVQQALQAEIAQRLGAALVIVAESAMSGYGHVHVEYC</sequence>
<name>A0A4D7C7G4_9SPHN</name>
<feature type="domain" description="RNA-binding protein AU-1/Ribonuclease E/G" evidence="8">
    <location>
        <begin position="9"/>
        <end position="83"/>
    </location>
</feature>
<dbReference type="EMBL" id="CP039704">
    <property type="protein sequence ID" value="QCI79158.1"/>
    <property type="molecule type" value="Genomic_DNA"/>
</dbReference>
<keyword evidence="5" id="KW-0378">Hydrolase</keyword>
<evidence type="ECO:0000256" key="4">
    <source>
        <dbReference type="ARBA" id="ARBA00022759"/>
    </source>
</evidence>
<dbReference type="GO" id="GO:0004540">
    <property type="term" value="F:RNA nuclease activity"/>
    <property type="evidence" value="ECO:0007669"/>
    <property type="project" value="InterPro"/>
</dbReference>
<dbReference type="Proteomes" id="UP000298714">
    <property type="component" value="Chromosome"/>
</dbReference>
<accession>A0A4D7C7G4</accession>
<evidence type="ECO:0000313" key="9">
    <source>
        <dbReference type="EMBL" id="QCI79158.1"/>
    </source>
</evidence>
<keyword evidence="7" id="KW-0694">RNA-binding</keyword>
<keyword evidence="4" id="KW-0255">Endonuclease</keyword>
<dbReference type="AlphaFoldDB" id="A0A4D7C7G4"/>
<reference evidence="10" key="1">
    <citation type="submission" date="2019-04" db="EMBL/GenBank/DDBJ databases">
        <title>Complete genome sequence of Sphingomonas sp. W1-2-3.</title>
        <authorList>
            <person name="Im W.T."/>
        </authorList>
    </citation>
    <scope>NUCLEOTIDE SEQUENCE [LARGE SCALE GENOMIC DNA]</scope>
    <source>
        <strain evidence="10">W1-2-3</strain>
    </source>
</reference>
<keyword evidence="10" id="KW-1185">Reference proteome</keyword>
<dbReference type="RefSeq" id="WP_222873974.1">
    <property type="nucleotide sequence ID" value="NZ_CP039704.1"/>
</dbReference>
<dbReference type="GO" id="GO:0046872">
    <property type="term" value="F:metal ion binding"/>
    <property type="evidence" value="ECO:0007669"/>
    <property type="project" value="UniProtKB-KW"/>
</dbReference>
<dbReference type="Pfam" id="PF10150">
    <property type="entry name" value="RNase_E_G"/>
    <property type="match status" value="1"/>
</dbReference>
<dbReference type="GO" id="GO:0005737">
    <property type="term" value="C:cytoplasm"/>
    <property type="evidence" value="ECO:0007669"/>
    <property type="project" value="TreeGrafter"/>
</dbReference>
<evidence type="ECO:0000313" key="10">
    <source>
        <dbReference type="Proteomes" id="UP000298714"/>
    </source>
</evidence>
<proteinExistence type="predicted"/>
<keyword evidence="6" id="KW-0460">Magnesium</keyword>
<comment type="cofactor">
    <cofactor evidence="1">
        <name>Mg(2+)</name>
        <dbReference type="ChEBI" id="CHEBI:18420"/>
    </cofactor>
</comment>
<dbReference type="InterPro" id="IPR004659">
    <property type="entry name" value="RNase_E/G"/>
</dbReference>
<dbReference type="PANTHER" id="PTHR30001:SF1">
    <property type="entry name" value="RIBONUCLEASE E_G-LIKE PROTEIN, CHLOROPLASTIC"/>
    <property type="match status" value="1"/>
</dbReference>
<dbReference type="InterPro" id="IPR019307">
    <property type="entry name" value="RNA-bd_AU-1/RNase_E/G"/>
</dbReference>
<evidence type="ECO:0000256" key="1">
    <source>
        <dbReference type="ARBA" id="ARBA00001946"/>
    </source>
</evidence>
<dbReference type="GO" id="GO:0016787">
    <property type="term" value="F:hydrolase activity"/>
    <property type="evidence" value="ECO:0007669"/>
    <property type="project" value="UniProtKB-KW"/>
</dbReference>
<keyword evidence="2" id="KW-0540">Nuclease</keyword>
<dbReference type="KEGG" id="hgn:E6W36_05090"/>
<dbReference type="GO" id="GO:0006364">
    <property type="term" value="P:rRNA processing"/>
    <property type="evidence" value="ECO:0007669"/>
    <property type="project" value="TreeGrafter"/>
</dbReference>
<evidence type="ECO:0000256" key="3">
    <source>
        <dbReference type="ARBA" id="ARBA00022723"/>
    </source>
</evidence>
<evidence type="ECO:0000256" key="7">
    <source>
        <dbReference type="ARBA" id="ARBA00022884"/>
    </source>
</evidence>
<dbReference type="PANTHER" id="PTHR30001">
    <property type="entry name" value="RIBONUCLEASE"/>
    <property type="match status" value="1"/>
</dbReference>
<organism evidence="9 10">
    <name type="scientific">Hankyongella ginsenosidimutans</name>
    <dbReference type="NCBI Taxonomy" id="1763828"/>
    <lineage>
        <taxon>Bacteria</taxon>
        <taxon>Pseudomonadati</taxon>
        <taxon>Pseudomonadota</taxon>
        <taxon>Alphaproteobacteria</taxon>
        <taxon>Sphingomonadales</taxon>
        <taxon>Sphingomonadaceae</taxon>
        <taxon>Hankyongella</taxon>
    </lineage>
</organism>
<evidence type="ECO:0000256" key="5">
    <source>
        <dbReference type="ARBA" id="ARBA00022801"/>
    </source>
</evidence>
<dbReference type="GO" id="GO:0003723">
    <property type="term" value="F:RNA binding"/>
    <property type="evidence" value="ECO:0007669"/>
    <property type="project" value="UniProtKB-KW"/>
</dbReference>
<protein>
    <recommendedName>
        <fullName evidence="8">RNA-binding protein AU-1/Ribonuclease E/G domain-containing protein</fullName>
    </recommendedName>
</protein>
<evidence type="ECO:0000259" key="8">
    <source>
        <dbReference type="Pfam" id="PF10150"/>
    </source>
</evidence>
<dbReference type="GO" id="GO:0004519">
    <property type="term" value="F:endonuclease activity"/>
    <property type="evidence" value="ECO:0007669"/>
    <property type="project" value="UniProtKB-KW"/>
</dbReference>
<evidence type="ECO:0000256" key="6">
    <source>
        <dbReference type="ARBA" id="ARBA00022842"/>
    </source>
</evidence>
<keyword evidence="3" id="KW-0479">Metal-binding</keyword>